<dbReference type="EMBL" id="JSAM01000019">
    <property type="protein sequence ID" value="KIA78496.1"/>
    <property type="molecule type" value="Genomic_DNA"/>
</dbReference>
<dbReference type="Pfam" id="PF12937">
    <property type="entry name" value="F-box-like"/>
    <property type="match status" value="1"/>
</dbReference>
<name>A0A0C1C4Y2_9BACT</name>
<dbReference type="SMART" id="SM00256">
    <property type="entry name" value="FBOX"/>
    <property type="match status" value="1"/>
</dbReference>
<comment type="caution">
    <text evidence="2">The sequence shown here is derived from an EMBL/GenBank/DDBJ whole genome shotgun (WGS) entry which is preliminary data.</text>
</comment>
<sequence>MEALPAPYSAVTIIQPLFPHVKIDLPEEIALRILSFLNWFDLIHKASLTCRSWRRLALDCELWKITFSFLQTFKTPAEILQEKEIQRIFRLNKQLLNDGFFLTGEKLEFSNAKILDFQISNQILTCSTDSPHGYFFYDLTSSDFKQLCTIQERYTCVFNDKWLVEYPEKEASFLNLRTNGTIFSPIELTESLDLYHYRLYGDFLIVDERSPSETLLRIFHLHDASYLEFLDSHAWHFSPEPNPSLFIWQFNQKQICQFGLSNHNALEIAHFPCDTEIEQLTASPKYLAAKSVEGIHVWNLFSLNKIFLPYPEIEDFIIQGSRLIIFANFHFSIYCCETGKCLFTLATADLQFKQTILDRPQWALYGNLLFFNSLQGTLQIIDLLSDKCLCTTFAWENQFYKFEFVAKTQILYGLHKNGIYKYQFKPQKSQSL</sequence>
<protein>
    <recommendedName>
        <fullName evidence="1">F-box domain-containing protein</fullName>
    </recommendedName>
</protein>
<dbReference type="RefSeq" id="WP_013924605.1">
    <property type="nucleotide sequence ID" value="NZ_JSAM01000019.1"/>
</dbReference>
<dbReference type="PROSITE" id="PS50181">
    <property type="entry name" value="FBOX"/>
    <property type="match status" value="1"/>
</dbReference>
<organism evidence="2 3">
    <name type="scientific">Parachlamydia acanthamoebae</name>
    <dbReference type="NCBI Taxonomy" id="83552"/>
    <lineage>
        <taxon>Bacteria</taxon>
        <taxon>Pseudomonadati</taxon>
        <taxon>Chlamydiota</taxon>
        <taxon>Chlamydiia</taxon>
        <taxon>Parachlamydiales</taxon>
        <taxon>Parachlamydiaceae</taxon>
        <taxon>Parachlamydia</taxon>
    </lineage>
</organism>
<dbReference type="CDD" id="cd09917">
    <property type="entry name" value="F-box_SF"/>
    <property type="match status" value="1"/>
</dbReference>
<dbReference type="AlphaFoldDB" id="A0A0C1C4Y2"/>
<evidence type="ECO:0000313" key="3">
    <source>
        <dbReference type="Proteomes" id="UP000031307"/>
    </source>
</evidence>
<proteinExistence type="predicted"/>
<dbReference type="PATRIC" id="fig|83552.4.peg.336"/>
<evidence type="ECO:0000259" key="1">
    <source>
        <dbReference type="PROSITE" id="PS50181"/>
    </source>
</evidence>
<dbReference type="InterPro" id="IPR036047">
    <property type="entry name" value="F-box-like_dom_sf"/>
</dbReference>
<accession>A0A0C1C4Y2</accession>
<gene>
    <name evidence="2" type="ORF">DB43_DY00470</name>
</gene>
<dbReference type="SUPFAM" id="SSF82171">
    <property type="entry name" value="DPP6 N-terminal domain-like"/>
    <property type="match status" value="1"/>
</dbReference>
<reference evidence="2 3" key="1">
    <citation type="journal article" date="2014" name="Mol. Biol. Evol.">
        <title>Massive expansion of Ubiquitination-related gene families within the Chlamydiae.</title>
        <authorList>
            <person name="Domman D."/>
            <person name="Collingro A."/>
            <person name="Lagkouvardos I."/>
            <person name="Gehre L."/>
            <person name="Weinmaier T."/>
            <person name="Rattei T."/>
            <person name="Subtil A."/>
            <person name="Horn M."/>
        </authorList>
    </citation>
    <scope>NUCLEOTIDE SEQUENCE [LARGE SCALE GENOMIC DNA]</scope>
    <source>
        <strain evidence="2 3">OEW1</strain>
    </source>
</reference>
<dbReference type="SUPFAM" id="SSF81383">
    <property type="entry name" value="F-box domain"/>
    <property type="match status" value="1"/>
</dbReference>
<dbReference type="Proteomes" id="UP000031307">
    <property type="component" value="Unassembled WGS sequence"/>
</dbReference>
<evidence type="ECO:0000313" key="2">
    <source>
        <dbReference type="EMBL" id="KIA78496.1"/>
    </source>
</evidence>
<feature type="domain" description="F-box" evidence="1">
    <location>
        <begin position="19"/>
        <end position="66"/>
    </location>
</feature>
<dbReference type="Gene3D" id="1.20.1280.50">
    <property type="match status" value="1"/>
</dbReference>
<dbReference type="InterPro" id="IPR001810">
    <property type="entry name" value="F-box_dom"/>
</dbReference>